<evidence type="ECO:0008006" key="5">
    <source>
        <dbReference type="Google" id="ProtNLM"/>
    </source>
</evidence>
<dbReference type="Proteomes" id="UP000316213">
    <property type="component" value="Unassembled WGS sequence"/>
</dbReference>
<feature type="region of interest" description="Disordered" evidence="1">
    <location>
        <begin position="368"/>
        <end position="402"/>
    </location>
</feature>
<feature type="signal peptide" evidence="2">
    <location>
        <begin position="1"/>
        <end position="23"/>
    </location>
</feature>
<dbReference type="Gene3D" id="3.40.30.10">
    <property type="entry name" value="Glutaredoxin"/>
    <property type="match status" value="1"/>
</dbReference>
<reference evidence="3 4" key="1">
    <citation type="submission" date="2019-02" db="EMBL/GenBank/DDBJ databases">
        <title>Deep-cultivation of Planctomycetes and their phenomic and genomic characterization uncovers novel biology.</title>
        <authorList>
            <person name="Wiegand S."/>
            <person name="Jogler M."/>
            <person name="Boedeker C."/>
            <person name="Pinto D."/>
            <person name="Vollmers J."/>
            <person name="Rivas-Marin E."/>
            <person name="Kohn T."/>
            <person name="Peeters S.H."/>
            <person name="Heuer A."/>
            <person name="Rast P."/>
            <person name="Oberbeckmann S."/>
            <person name="Bunk B."/>
            <person name="Jeske O."/>
            <person name="Meyerdierks A."/>
            <person name="Storesund J.E."/>
            <person name="Kallscheuer N."/>
            <person name="Luecker S."/>
            <person name="Lage O.M."/>
            <person name="Pohl T."/>
            <person name="Merkel B.J."/>
            <person name="Hornburger P."/>
            <person name="Mueller R.-W."/>
            <person name="Bruemmer F."/>
            <person name="Labrenz M."/>
            <person name="Spormann A.M."/>
            <person name="Op Den Camp H."/>
            <person name="Overmann J."/>
            <person name="Amann R."/>
            <person name="Jetten M.S.M."/>
            <person name="Mascher T."/>
            <person name="Medema M.H."/>
            <person name="Devos D.P."/>
            <person name="Kaster A.-K."/>
            <person name="Ovreas L."/>
            <person name="Rohde M."/>
            <person name="Galperin M.Y."/>
            <person name="Jogler C."/>
        </authorList>
    </citation>
    <scope>NUCLEOTIDE SEQUENCE [LARGE SCALE GENOMIC DNA]</scope>
    <source>
        <strain evidence="3 4">Pla100</strain>
    </source>
</reference>
<dbReference type="AlphaFoldDB" id="A0A5C5ZGI1"/>
<feature type="chain" id="PRO_5022662249" description="Thioredoxin domain-containing protein" evidence="2">
    <location>
        <begin position="24"/>
        <end position="402"/>
    </location>
</feature>
<evidence type="ECO:0000256" key="2">
    <source>
        <dbReference type="SAM" id="SignalP"/>
    </source>
</evidence>
<keyword evidence="4" id="KW-1185">Reference proteome</keyword>
<dbReference type="SUPFAM" id="SSF52833">
    <property type="entry name" value="Thioredoxin-like"/>
    <property type="match status" value="1"/>
</dbReference>
<dbReference type="PROSITE" id="PS51257">
    <property type="entry name" value="PROKAR_LIPOPROTEIN"/>
    <property type="match status" value="1"/>
</dbReference>
<dbReference type="InterPro" id="IPR036249">
    <property type="entry name" value="Thioredoxin-like_sf"/>
</dbReference>
<keyword evidence="2" id="KW-0732">Signal</keyword>
<gene>
    <name evidence="3" type="ORF">Pla100_61530</name>
</gene>
<comment type="caution">
    <text evidence="3">The sequence shown here is derived from an EMBL/GenBank/DDBJ whole genome shotgun (WGS) entry which is preliminary data.</text>
</comment>
<dbReference type="RefSeq" id="WP_231603783.1">
    <property type="nucleotide sequence ID" value="NZ_SJPM01000039.1"/>
</dbReference>
<organism evidence="3 4">
    <name type="scientific">Neorhodopirellula pilleata</name>
    <dbReference type="NCBI Taxonomy" id="2714738"/>
    <lineage>
        <taxon>Bacteria</taxon>
        <taxon>Pseudomonadati</taxon>
        <taxon>Planctomycetota</taxon>
        <taxon>Planctomycetia</taxon>
        <taxon>Pirellulales</taxon>
        <taxon>Pirellulaceae</taxon>
        <taxon>Neorhodopirellula</taxon>
    </lineage>
</organism>
<evidence type="ECO:0000256" key="1">
    <source>
        <dbReference type="SAM" id="MobiDB-lite"/>
    </source>
</evidence>
<dbReference type="EMBL" id="SJPM01000039">
    <property type="protein sequence ID" value="TWT86215.1"/>
    <property type="molecule type" value="Genomic_DNA"/>
</dbReference>
<name>A0A5C5ZGI1_9BACT</name>
<proteinExistence type="predicted"/>
<accession>A0A5C5ZGI1</accession>
<evidence type="ECO:0000313" key="4">
    <source>
        <dbReference type="Proteomes" id="UP000316213"/>
    </source>
</evidence>
<evidence type="ECO:0000313" key="3">
    <source>
        <dbReference type="EMBL" id="TWT86215.1"/>
    </source>
</evidence>
<protein>
    <recommendedName>
        <fullName evidence="5">Thioredoxin domain-containing protein</fullName>
    </recommendedName>
</protein>
<sequence length="402" mass="43976" precursor="true">MKPSAFLLPLFLFAVVAGSCVSAQDRSSSGADAPRYGSKKGGGVLRDVALPDLNAYSADGQKIKLRELCDKKYTVFVAGCLTCPQFHRGYPEIEAASQDYSPKDVQFFYFYKSLRHPELNGYFGAQNMDERLLQLAEAKKLLGTKVPWIADTIKNDIRDGLNSANNSMYLISPEGNIVYASDHLDGPSLRDALGKFVGMIDSPTLASDLDLPQLARQRQPENVDTDTRVARPEGLVILAIAPKSPDETYYVKLRAEADANLLKTGTGRLFLGFYPDPIHGVHWNNLTKPMKYSLTLPSGVKASPAEASAKKGPGDKDVEPRQFWVDIEGDSPGASIELSMHYFGCTDTMCKALTQEYTVQFKPADMGSSTFGFNRGPRGASGGQGNRRGQRGSSQNDRNPRN</sequence>